<evidence type="ECO:0000256" key="14">
    <source>
        <dbReference type="ARBA" id="ARBA00023136"/>
    </source>
</evidence>
<dbReference type="GO" id="GO:0005743">
    <property type="term" value="C:mitochondrial inner membrane"/>
    <property type="evidence" value="ECO:0007669"/>
    <property type="project" value="UniProtKB-SubCell"/>
</dbReference>
<evidence type="ECO:0000313" key="19">
    <source>
        <dbReference type="Proteomes" id="UP001519460"/>
    </source>
</evidence>
<evidence type="ECO:0000256" key="6">
    <source>
        <dbReference type="ARBA" id="ARBA00022448"/>
    </source>
</evidence>
<keyword evidence="13" id="KW-0496">Mitochondrion</keyword>
<evidence type="ECO:0000256" key="11">
    <source>
        <dbReference type="ARBA" id="ARBA00022982"/>
    </source>
</evidence>
<evidence type="ECO:0000256" key="5">
    <source>
        <dbReference type="ARBA" id="ARBA00015175"/>
    </source>
</evidence>
<comment type="subunit">
    <text evidence="4">Complex I is composed of 45 different subunits.</text>
</comment>
<evidence type="ECO:0000256" key="1">
    <source>
        <dbReference type="ARBA" id="ARBA00003195"/>
    </source>
</evidence>
<keyword evidence="8 17" id="KW-0812">Transmembrane</keyword>
<evidence type="ECO:0000256" key="7">
    <source>
        <dbReference type="ARBA" id="ARBA00022660"/>
    </source>
</evidence>
<evidence type="ECO:0000256" key="13">
    <source>
        <dbReference type="ARBA" id="ARBA00023128"/>
    </source>
</evidence>
<comment type="subcellular location">
    <subcellularLocation>
        <location evidence="2">Mitochondrion inner membrane</location>
        <topology evidence="2">Single-pass membrane protein</topology>
    </subcellularLocation>
</comment>
<dbReference type="PANTHER" id="PTHR13178">
    <property type="entry name" value="NADH-UBIQUINONE OXIDOREDUCTASE SGDH SUBUNIT"/>
    <property type="match status" value="1"/>
</dbReference>
<keyword evidence="6" id="KW-0813">Transport</keyword>
<feature type="transmembrane region" description="Helical" evidence="17">
    <location>
        <begin position="53"/>
        <end position="75"/>
    </location>
</feature>
<comment type="caution">
    <text evidence="18">The sequence shown here is derived from an EMBL/GenBank/DDBJ whole genome shotgun (WGS) entry which is preliminary data.</text>
</comment>
<evidence type="ECO:0000256" key="4">
    <source>
        <dbReference type="ARBA" id="ARBA00011533"/>
    </source>
</evidence>
<evidence type="ECO:0000256" key="15">
    <source>
        <dbReference type="ARBA" id="ARBA00032395"/>
    </source>
</evidence>
<protein>
    <recommendedName>
        <fullName evidence="5">NADH dehydrogenase [ubiquinone] 1 beta subcomplex subunit 5, mitochondrial</fullName>
    </recommendedName>
    <alternativeName>
        <fullName evidence="16">Complex I-SGDH</fullName>
    </alternativeName>
    <alternativeName>
        <fullName evidence="15">NADH-ubiquinone oxidoreductase SGDH subunit</fullName>
    </alternativeName>
</protein>
<evidence type="ECO:0000256" key="12">
    <source>
        <dbReference type="ARBA" id="ARBA00022989"/>
    </source>
</evidence>
<evidence type="ECO:0000256" key="9">
    <source>
        <dbReference type="ARBA" id="ARBA00022792"/>
    </source>
</evidence>
<keyword evidence="7" id="KW-0679">Respiratory chain</keyword>
<dbReference type="PANTHER" id="PTHR13178:SF0">
    <property type="entry name" value="NADH DEHYDROGENASE [UBIQUINONE] 1 BETA SUBCOMPLEX SUBUNIT 5, MITOCHONDRIAL"/>
    <property type="match status" value="1"/>
</dbReference>
<evidence type="ECO:0000256" key="2">
    <source>
        <dbReference type="ARBA" id="ARBA00004434"/>
    </source>
</evidence>
<evidence type="ECO:0000256" key="8">
    <source>
        <dbReference type="ARBA" id="ARBA00022692"/>
    </source>
</evidence>
<dbReference type="EMBL" id="JACVVK020000064">
    <property type="protein sequence ID" value="KAK7496735.1"/>
    <property type="molecule type" value="Genomic_DNA"/>
</dbReference>
<dbReference type="AlphaFoldDB" id="A0ABD0LBV0"/>
<evidence type="ECO:0000256" key="17">
    <source>
        <dbReference type="SAM" id="Phobius"/>
    </source>
</evidence>
<dbReference type="Pfam" id="PF09781">
    <property type="entry name" value="NDUF_B5"/>
    <property type="match status" value="1"/>
</dbReference>
<proteinExistence type="inferred from homology"/>
<gene>
    <name evidence="18" type="ORF">BaRGS_00011944</name>
</gene>
<dbReference type="Proteomes" id="UP001519460">
    <property type="component" value="Unassembled WGS sequence"/>
</dbReference>
<keyword evidence="19" id="KW-1185">Reference proteome</keyword>
<keyword evidence="11" id="KW-0249">Electron transport</keyword>
<evidence type="ECO:0000256" key="10">
    <source>
        <dbReference type="ARBA" id="ARBA00022946"/>
    </source>
</evidence>
<keyword evidence="9" id="KW-0999">Mitochondrion inner membrane</keyword>
<accession>A0ABD0LBV0</accession>
<evidence type="ECO:0000256" key="3">
    <source>
        <dbReference type="ARBA" id="ARBA00007152"/>
    </source>
</evidence>
<comment type="similarity">
    <text evidence="3">Belongs to the complex I NDUFB5 subunit family.</text>
</comment>
<sequence>MSLMRPAFGHGARAVLVRGGCFASKALVRKMGGHNRMQVLPSRFDWERWKNDVHLYLFLGFVPMGLLIAFCNLYIGPAELSDIPDDYEPMPWEYYKSPIERWFARYVYEYPERKYERTLHILWVEKMKMKNRELDQKVRALMHDRQDYKGWYYTPVDKSRIDYAREAQRHFQEDVTGTRV</sequence>
<name>A0ABD0LBV0_9CAEN</name>
<comment type="function">
    <text evidence="1">Accessory subunit of the mitochondrial membrane respiratory chain NADH dehydrogenase (Complex I), that is believed not to be involved in catalysis. Complex I functions in the transfer of electrons from NADH to the respiratory chain. The immediate electron acceptor for the enzyme is believed to be ubiquinone.</text>
</comment>
<keyword evidence="10" id="KW-0809">Transit peptide</keyword>
<organism evidence="18 19">
    <name type="scientific">Batillaria attramentaria</name>
    <dbReference type="NCBI Taxonomy" id="370345"/>
    <lineage>
        <taxon>Eukaryota</taxon>
        <taxon>Metazoa</taxon>
        <taxon>Spiralia</taxon>
        <taxon>Lophotrochozoa</taxon>
        <taxon>Mollusca</taxon>
        <taxon>Gastropoda</taxon>
        <taxon>Caenogastropoda</taxon>
        <taxon>Sorbeoconcha</taxon>
        <taxon>Cerithioidea</taxon>
        <taxon>Batillariidae</taxon>
        <taxon>Batillaria</taxon>
    </lineage>
</organism>
<keyword evidence="14 17" id="KW-0472">Membrane</keyword>
<evidence type="ECO:0000256" key="16">
    <source>
        <dbReference type="ARBA" id="ARBA00032550"/>
    </source>
</evidence>
<evidence type="ECO:0000313" key="18">
    <source>
        <dbReference type="EMBL" id="KAK7496735.1"/>
    </source>
</evidence>
<dbReference type="InterPro" id="IPR019173">
    <property type="entry name" value="NADH_UbQ_OxRdtase_B5_su"/>
</dbReference>
<keyword evidence="12 17" id="KW-1133">Transmembrane helix</keyword>
<reference evidence="18 19" key="1">
    <citation type="journal article" date="2023" name="Sci. Data">
        <title>Genome assembly of the Korean intertidal mud-creeper Batillaria attramentaria.</title>
        <authorList>
            <person name="Patra A.K."/>
            <person name="Ho P.T."/>
            <person name="Jun S."/>
            <person name="Lee S.J."/>
            <person name="Kim Y."/>
            <person name="Won Y.J."/>
        </authorList>
    </citation>
    <scope>NUCLEOTIDE SEQUENCE [LARGE SCALE GENOMIC DNA]</scope>
    <source>
        <strain evidence="18">Wonlab-2016</strain>
    </source>
</reference>